<dbReference type="AlphaFoldDB" id="A0A4P9DX52"/>
<feature type="active site" description="Nucleophile" evidence="1">
    <location>
        <position position="10"/>
    </location>
</feature>
<dbReference type="EMBL" id="POUK01000003">
    <property type="protein sequence ID" value="PNF76618.1"/>
    <property type="molecule type" value="Genomic_DNA"/>
</dbReference>
<dbReference type="SUPFAM" id="SSF52833">
    <property type="entry name" value="Thioredoxin-like"/>
    <property type="match status" value="1"/>
</dbReference>
<name>A0A4P9DX52_9GAMM</name>
<dbReference type="PANTHER" id="PTHR36450:SF1">
    <property type="entry name" value="THIOREDOXIN"/>
    <property type="match status" value="1"/>
</dbReference>
<evidence type="ECO:0000259" key="3">
    <source>
        <dbReference type="Pfam" id="PF13192"/>
    </source>
</evidence>
<accession>A0A4P9DX52</accession>
<keyword evidence="2" id="KW-0676">Redox-active center</keyword>
<dbReference type="InterPro" id="IPR036249">
    <property type="entry name" value="Thioredoxin-like_sf"/>
</dbReference>
<proteinExistence type="predicted"/>
<comment type="caution">
    <text evidence="4">The sequence shown here is derived from an EMBL/GenBank/DDBJ whole genome shotgun (WGS) entry which is preliminary data.</text>
</comment>
<dbReference type="Proteomes" id="UP000235881">
    <property type="component" value="Unassembled WGS sequence"/>
</dbReference>
<dbReference type="Pfam" id="PF13192">
    <property type="entry name" value="Thioredoxin_3"/>
    <property type="match status" value="1"/>
</dbReference>
<reference evidence="4 5" key="1">
    <citation type="submission" date="2018-01" db="EMBL/GenBank/DDBJ databases">
        <title>Denitrification phenotypes of diverse strains of Pseudomonas stutzeri.</title>
        <authorList>
            <person name="Milligan D.A."/>
            <person name="Bergaust L."/>
            <person name="Bakken L.R."/>
            <person name="Frostegard A."/>
        </authorList>
    </citation>
    <scope>NUCLEOTIDE SEQUENCE [LARGE SCALE GENOMIC DNA]</scope>
    <source>
        <strain evidence="4 5">DSM 50238</strain>
    </source>
</reference>
<protein>
    <submittedName>
        <fullName evidence="4">Thioredoxin family protein</fullName>
    </submittedName>
</protein>
<organism evidence="4 5">
    <name type="scientific">Stutzerimonas degradans</name>
    <dbReference type="NCBI Taxonomy" id="2968968"/>
    <lineage>
        <taxon>Bacteria</taxon>
        <taxon>Pseudomonadati</taxon>
        <taxon>Pseudomonadota</taxon>
        <taxon>Gammaproteobacteria</taxon>
        <taxon>Pseudomonadales</taxon>
        <taxon>Pseudomonadaceae</taxon>
        <taxon>Stutzerimonas</taxon>
    </lineage>
</organism>
<feature type="active site" description="Nucleophile" evidence="1">
    <location>
        <position position="13"/>
    </location>
</feature>
<gene>
    <name evidence="4" type="ORF">CXK95_09390</name>
</gene>
<evidence type="ECO:0000313" key="5">
    <source>
        <dbReference type="Proteomes" id="UP000235881"/>
    </source>
</evidence>
<dbReference type="PANTHER" id="PTHR36450">
    <property type="entry name" value="THIOREDOXIN"/>
    <property type="match status" value="1"/>
</dbReference>
<dbReference type="PIRSF" id="PIRSF037031">
    <property type="entry name" value="Redox_disulphide_2"/>
    <property type="match status" value="1"/>
</dbReference>
<dbReference type="NCBIfam" id="TIGR00412">
    <property type="entry name" value="redox_disulf_2"/>
    <property type="match status" value="1"/>
</dbReference>
<feature type="disulfide bond" description="Redox-active" evidence="2">
    <location>
        <begin position="10"/>
        <end position="13"/>
    </location>
</feature>
<evidence type="ECO:0000256" key="1">
    <source>
        <dbReference type="PIRSR" id="PIRSR037031-50"/>
    </source>
</evidence>
<dbReference type="RefSeq" id="WP_054094665.1">
    <property type="nucleotide sequence ID" value="NZ_CP065721.1"/>
</dbReference>
<keyword evidence="5" id="KW-1185">Reference proteome</keyword>
<evidence type="ECO:0000256" key="2">
    <source>
        <dbReference type="PIRSR" id="PIRSR037031-51"/>
    </source>
</evidence>
<keyword evidence="2" id="KW-1015">Disulfide bond</keyword>
<dbReference type="InterPro" id="IPR005243">
    <property type="entry name" value="THIRX-like_proc"/>
</dbReference>
<feature type="domain" description="Thioredoxin-like fold" evidence="3">
    <location>
        <begin position="1"/>
        <end position="76"/>
    </location>
</feature>
<sequence length="78" mass="8251">MLIKILGSGCRKCVTLADNTRQALTALGREAEVVKVTDFGEIARYGVMSTPALVIDETVVSAGKVLTTDEIAALVEAR</sequence>
<dbReference type="InterPro" id="IPR012336">
    <property type="entry name" value="Thioredoxin-like_fold"/>
</dbReference>
<dbReference type="Gene3D" id="3.40.30.10">
    <property type="entry name" value="Glutaredoxin"/>
    <property type="match status" value="1"/>
</dbReference>
<evidence type="ECO:0000313" key="4">
    <source>
        <dbReference type="EMBL" id="PNF76618.1"/>
    </source>
</evidence>